<organism evidence="1 2">
    <name type="scientific">Clostridium botulinum (strain 657 / Type Ba4)</name>
    <dbReference type="NCBI Taxonomy" id="515621"/>
    <lineage>
        <taxon>Bacteria</taxon>
        <taxon>Bacillati</taxon>
        <taxon>Bacillota</taxon>
        <taxon>Clostridia</taxon>
        <taxon>Eubacteriales</taxon>
        <taxon>Clostridiaceae</taxon>
        <taxon>Clostridium</taxon>
    </lineage>
</organism>
<keyword evidence="1" id="KW-0614">Plasmid</keyword>
<geneLocation type="plasmid" evidence="1 2">
    <name>pCLJ</name>
</geneLocation>
<dbReference type="RefSeq" id="WP_012720308.1">
    <property type="nucleotide sequence ID" value="NC_012654.1"/>
</dbReference>
<gene>
    <name evidence="1" type="ordered locus">CLJ_0181</name>
</gene>
<evidence type="ECO:0000313" key="2">
    <source>
        <dbReference type="Proteomes" id="UP000002333"/>
    </source>
</evidence>
<reference evidence="1 2" key="1">
    <citation type="journal article" date="2007" name="PLoS ONE">
        <title>Analysis of the neurotoxin complex genes in Clostridium botulinum A1-A4 and B1 strains: BoNT/A3, /Ba4 and /B1 clusters are located within plasmids.</title>
        <authorList>
            <person name="Smith T.J."/>
            <person name="Hill K.K."/>
            <person name="Foley B.T."/>
            <person name="Detter J.C."/>
            <person name="Munk A.C."/>
            <person name="Bruce D.C."/>
            <person name="Doggett N.A."/>
            <person name="Smith L.A."/>
            <person name="Marks J.D."/>
            <person name="Xie G."/>
            <person name="Brettin T.S."/>
        </authorList>
    </citation>
    <scope>NUCLEOTIDE SEQUENCE [LARGE SCALE GENOMIC DNA]</scope>
    <source>
        <strain evidence="2">657 / Type Ba4</strain>
    </source>
</reference>
<protein>
    <submittedName>
        <fullName evidence="1">Upf86.8</fullName>
    </submittedName>
</protein>
<name>A0A3F2ZPX0_CLOB6</name>
<accession>A0A3F2ZPX0</accession>
<sequence>MEKPILFNTEMVKAILEGKKTCTRRIIKKVSGLDFLGTSSEDGATFDSALFGKGNLEEILDSEIKERIKAPYLPGDILWVRETWKVQSLSNMNYRAKFLYKAKPNDKLKETNVDGEMYIKLLRYEDKNGWQPSIFMPKDATRIFLKVTNVRVERLQDITEEGAKSEGASKQIWYQPYGTRSENNQKYVGDIKQHVPNYITGFAGIWDRTLGKWDDWLYRFKNNPWVWVIEFERIEKEENIK</sequence>
<dbReference type="AlphaFoldDB" id="A0A3F2ZPX0"/>
<proteinExistence type="predicted"/>
<evidence type="ECO:0000313" key="1">
    <source>
        <dbReference type="EMBL" id="ACQ51354.1"/>
    </source>
</evidence>
<dbReference type="KEGG" id="cbi:CLJ_0181"/>
<reference evidence="2" key="2">
    <citation type="submission" date="2008-05" db="EMBL/GenBank/DDBJ databases">
        <title>Genome sequence of Clostridium botulinum Ba4 strain 657 plasmid pCLJ.</title>
        <authorList>
            <person name="Shrivastava S."/>
            <person name="Brown J.L."/>
            <person name="Bruce D."/>
            <person name="Detter C."/>
            <person name="Munk C."/>
            <person name="Smith L.A."/>
            <person name="Smith T.J."/>
            <person name="Sutton G."/>
            <person name="Brettin T.S."/>
        </authorList>
    </citation>
    <scope>NUCLEOTIDE SEQUENCE [LARGE SCALE GENOMIC DNA]</scope>
    <source>
        <strain evidence="2">657 / Type Ba4</strain>
        <plasmid evidence="2">pCLJ</plasmid>
    </source>
</reference>
<dbReference type="Proteomes" id="UP000002333">
    <property type="component" value="Plasmid pCLJ"/>
</dbReference>
<dbReference type="EMBL" id="CP001081">
    <property type="protein sequence ID" value="ACQ51354.1"/>
    <property type="molecule type" value="Genomic_DNA"/>
</dbReference>